<dbReference type="Pfam" id="PF03922">
    <property type="entry name" value="OmpW"/>
    <property type="match status" value="1"/>
</dbReference>
<evidence type="ECO:0000256" key="1">
    <source>
        <dbReference type="SAM" id="SignalP"/>
    </source>
</evidence>
<feature type="chain" id="PRO_5031489880" evidence="1">
    <location>
        <begin position="25"/>
        <end position="212"/>
    </location>
</feature>
<dbReference type="Proteomes" id="UP000526501">
    <property type="component" value="Unassembled WGS sequence"/>
</dbReference>
<dbReference type="PANTHER" id="PTHR36920">
    <property type="match status" value="1"/>
</dbReference>
<dbReference type="SUPFAM" id="SSF56925">
    <property type="entry name" value="OMPA-like"/>
    <property type="match status" value="1"/>
</dbReference>
<comment type="caution">
    <text evidence="2">The sequence shown here is derived from an EMBL/GenBank/DDBJ whole genome shotgun (WGS) entry which is preliminary data.</text>
</comment>
<proteinExistence type="predicted"/>
<sequence>MTKTTTIGIAALVALASISNIANAAPAKTWEVKVRAAYLETADESDAFSALGIDFAEDAVSVESKWIPEIDVTYNFTENVLAELVLTVPQKHDVSLAGVGSLGTLEHLPPTLSVVYEFQNDSGFVPYVSGGVNFTWITNKRLSVAGVELDLDDYSAGLALGAGFKYDLGDKWDFDASVKWVNIDSDVTAGGARLTTATLNPMLWSLGASYRF</sequence>
<feature type="signal peptide" evidence="1">
    <location>
        <begin position="1"/>
        <end position="24"/>
    </location>
</feature>
<reference evidence="2 3" key="1">
    <citation type="submission" date="2020-07" db="EMBL/GenBank/DDBJ databases">
        <authorList>
            <person name="Feng X."/>
        </authorList>
    </citation>
    <scope>NUCLEOTIDE SEQUENCE [LARGE SCALE GENOMIC DNA]</scope>
    <source>
        <strain evidence="2 3">JCM23202</strain>
    </source>
</reference>
<organism evidence="2 3">
    <name type="scientific">Pelagicoccus albus</name>
    <dbReference type="NCBI Taxonomy" id="415222"/>
    <lineage>
        <taxon>Bacteria</taxon>
        <taxon>Pseudomonadati</taxon>
        <taxon>Verrucomicrobiota</taxon>
        <taxon>Opitutia</taxon>
        <taxon>Puniceicoccales</taxon>
        <taxon>Pelagicoccaceae</taxon>
        <taxon>Pelagicoccus</taxon>
    </lineage>
</organism>
<dbReference type="RefSeq" id="WP_185659785.1">
    <property type="nucleotide sequence ID" value="NZ_CAWPOO010000007.1"/>
</dbReference>
<name>A0A7X1B5H8_9BACT</name>
<gene>
    <name evidence="2" type="ORF">H5P27_07560</name>
</gene>
<dbReference type="InterPro" id="IPR011250">
    <property type="entry name" value="OMP/PagP_B-barrel"/>
</dbReference>
<dbReference type="Gene3D" id="2.40.160.20">
    <property type="match status" value="1"/>
</dbReference>
<protein>
    <submittedName>
        <fullName evidence="2">OmpW family protein</fullName>
    </submittedName>
</protein>
<accession>A0A7X1B5H8</accession>
<dbReference type="AlphaFoldDB" id="A0A7X1B5H8"/>
<dbReference type="GO" id="GO:0019867">
    <property type="term" value="C:outer membrane"/>
    <property type="evidence" value="ECO:0007669"/>
    <property type="project" value="InterPro"/>
</dbReference>
<dbReference type="GO" id="GO:0055085">
    <property type="term" value="P:transmembrane transport"/>
    <property type="evidence" value="ECO:0007669"/>
    <property type="project" value="TreeGrafter"/>
</dbReference>
<dbReference type="EMBL" id="JACHVC010000007">
    <property type="protein sequence ID" value="MBC2605897.1"/>
    <property type="molecule type" value="Genomic_DNA"/>
</dbReference>
<dbReference type="InterPro" id="IPR005618">
    <property type="entry name" value="OMPW"/>
</dbReference>
<keyword evidence="1" id="KW-0732">Signal</keyword>
<dbReference type="PANTHER" id="PTHR36920:SF1">
    <property type="entry name" value="OUTER MEMBRANE PROTEIN W"/>
    <property type="match status" value="1"/>
</dbReference>
<evidence type="ECO:0000313" key="3">
    <source>
        <dbReference type="Proteomes" id="UP000526501"/>
    </source>
</evidence>
<evidence type="ECO:0000313" key="2">
    <source>
        <dbReference type="EMBL" id="MBC2605897.1"/>
    </source>
</evidence>
<keyword evidence="3" id="KW-1185">Reference proteome</keyword>